<evidence type="ECO:0000313" key="1">
    <source>
        <dbReference type="EMBL" id="KAA3466407.1"/>
    </source>
</evidence>
<gene>
    <name evidence="1" type="ORF">EPI10_001501</name>
</gene>
<dbReference type="AlphaFoldDB" id="A0A5B6VB94"/>
<keyword evidence="1" id="KW-0695">RNA-directed DNA polymerase</keyword>
<keyword evidence="1" id="KW-0808">Transferase</keyword>
<reference evidence="2" key="1">
    <citation type="journal article" date="2019" name="Plant Biotechnol. J.">
        <title>Genome sequencing of the Australian wild diploid species Gossypium australe highlights disease resistance and delayed gland morphogenesis.</title>
        <authorList>
            <person name="Cai Y."/>
            <person name="Cai X."/>
            <person name="Wang Q."/>
            <person name="Wang P."/>
            <person name="Zhang Y."/>
            <person name="Cai C."/>
            <person name="Xu Y."/>
            <person name="Wang K."/>
            <person name="Zhou Z."/>
            <person name="Wang C."/>
            <person name="Geng S."/>
            <person name="Li B."/>
            <person name="Dong Q."/>
            <person name="Hou Y."/>
            <person name="Wang H."/>
            <person name="Ai P."/>
            <person name="Liu Z."/>
            <person name="Yi F."/>
            <person name="Sun M."/>
            <person name="An G."/>
            <person name="Cheng J."/>
            <person name="Zhang Y."/>
            <person name="Shi Q."/>
            <person name="Xie Y."/>
            <person name="Shi X."/>
            <person name="Chang Y."/>
            <person name="Huang F."/>
            <person name="Chen Y."/>
            <person name="Hong S."/>
            <person name="Mi L."/>
            <person name="Sun Q."/>
            <person name="Zhang L."/>
            <person name="Zhou B."/>
            <person name="Peng R."/>
            <person name="Zhang X."/>
            <person name="Liu F."/>
        </authorList>
    </citation>
    <scope>NUCLEOTIDE SEQUENCE [LARGE SCALE GENOMIC DNA]</scope>
    <source>
        <strain evidence="2">cv. PA1801</strain>
    </source>
</reference>
<accession>A0A5B6VB94</accession>
<sequence>MIKNDVLIQSQPVSLKALENQVGQLSNSLNLSPQGAIPSDTENARSQGEECWKAITLRNGIQLDENSKQDFQFKRILDVLNGLHINIPLVEASDQIPNYVKLMNHILSKKRRFGEFETVVLIEGCTAMLMNKLPPKLKEPGV</sequence>
<dbReference type="GO" id="GO:0003964">
    <property type="term" value="F:RNA-directed DNA polymerase activity"/>
    <property type="evidence" value="ECO:0007669"/>
    <property type="project" value="UniProtKB-KW"/>
</dbReference>
<name>A0A5B6VB94_9ROSI</name>
<keyword evidence="1" id="KW-0548">Nucleotidyltransferase</keyword>
<keyword evidence="2" id="KW-1185">Reference proteome</keyword>
<organism evidence="1 2">
    <name type="scientific">Gossypium australe</name>
    <dbReference type="NCBI Taxonomy" id="47621"/>
    <lineage>
        <taxon>Eukaryota</taxon>
        <taxon>Viridiplantae</taxon>
        <taxon>Streptophyta</taxon>
        <taxon>Embryophyta</taxon>
        <taxon>Tracheophyta</taxon>
        <taxon>Spermatophyta</taxon>
        <taxon>Magnoliopsida</taxon>
        <taxon>eudicotyledons</taxon>
        <taxon>Gunneridae</taxon>
        <taxon>Pentapetalae</taxon>
        <taxon>rosids</taxon>
        <taxon>malvids</taxon>
        <taxon>Malvales</taxon>
        <taxon>Malvaceae</taxon>
        <taxon>Malvoideae</taxon>
        <taxon>Gossypium</taxon>
    </lineage>
</organism>
<proteinExistence type="predicted"/>
<comment type="caution">
    <text evidence="1">The sequence shown here is derived from an EMBL/GenBank/DDBJ whole genome shotgun (WGS) entry which is preliminary data.</text>
</comment>
<dbReference type="Proteomes" id="UP000325315">
    <property type="component" value="Unassembled WGS sequence"/>
</dbReference>
<evidence type="ECO:0000313" key="2">
    <source>
        <dbReference type="Proteomes" id="UP000325315"/>
    </source>
</evidence>
<protein>
    <submittedName>
        <fullName evidence="1">Reverse transcriptase</fullName>
    </submittedName>
</protein>
<dbReference type="EMBL" id="SMMG02000007">
    <property type="protein sequence ID" value="KAA3466407.1"/>
    <property type="molecule type" value="Genomic_DNA"/>
</dbReference>